<keyword evidence="2" id="KW-1185">Reference proteome</keyword>
<proteinExistence type="predicted"/>
<name>A0A0F3GTS2_9BACT</name>
<organism evidence="1 2">
    <name type="scientific">Candidatus Magnetobacterium bavaricum</name>
    <dbReference type="NCBI Taxonomy" id="29290"/>
    <lineage>
        <taxon>Bacteria</taxon>
        <taxon>Pseudomonadati</taxon>
        <taxon>Nitrospirota</taxon>
        <taxon>Thermodesulfovibrionia</taxon>
        <taxon>Thermodesulfovibrionales</taxon>
        <taxon>Candidatus Magnetobacteriaceae</taxon>
        <taxon>Candidatus Magnetobacterium</taxon>
    </lineage>
</organism>
<reference evidence="1 2" key="1">
    <citation type="submission" date="2015-02" db="EMBL/GenBank/DDBJ databases">
        <title>Single-cell genomics of uncultivated deep-branching MTB reveals a conserved set of magnetosome genes.</title>
        <authorList>
            <person name="Kolinko S."/>
            <person name="Richter M."/>
            <person name="Glockner F.O."/>
            <person name="Brachmann A."/>
            <person name="Schuler D."/>
        </authorList>
    </citation>
    <scope>NUCLEOTIDE SEQUENCE [LARGE SCALE GENOMIC DNA]</scope>
    <source>
        <strain evidence="1">TM-1</strain>
    </source>
</reference>
<dbReference type="AlphaFoldDB" id="A0A0F3GTS2"/>
<dbReference type="EMBL" id="LACI01001626">
    <property type="protein sequence ID" value="KJU84093.1"/>
    <property type="molecule type" value="Genomic_DNA"/>
</dbReference>
<sequence>MTKAKPAKEGNQNRAVTLDAAFQGIGCNLHAFCTLKVRDGLCKLGGTKGLVGKEIKINRGAMSQAQGKCRTAVEREVFRCGVEFRPQTQLRWRQNG</sequence>
<gene>
    <name evidence="1" type="ORF">MBAV_003713</name>
</gene>
<dbReference type="Proteomes" id="UP000033423">
    <property type="component" value="Unassembled WGS sequence"/>
</dbReference>
<comment type="caution">
    <text evidence="1">The sequence shown here is derived from an EMBL/GenBank/DDBJ whole genome shotgun (WGS) entry which is preliminary data.</text>
</comment>
<evidence type="ECO:0000313" key="2">
    <source>
        <dbReference type="Proteomes" id="UP000033423"/>
    </source>
</evidence>
<accession>A0A0F3GTS2</accession>
<protein>
    <submittedName>
        <fullName evidence="1">Uncharacterized protein</fullName>
    </submittedName>
</protein>
<evidence type="ECO:0000313" key="1">
    <source>
        <dbReference type="EMBL" id="KJU84093.1"/>
    </source>
</evidence>